<name>A0A3Q0QS94_AMPCI</name>
<dbReference type="SMART" id="SM00394">
    <property type="entry name" value="RIIa"/>
    <property type="match status" value="1"/>
</dbReference>
<dbReference type="InterPro" id="IPR047579">
    <property type="entry name" value="DD_CABYR_SP17"/>
</dbReference>
<evidence type="ECO:0000313" key="2">
    <source>
        <dbReference type="Ensembl" id="ENSACIP00000002349.1"/>
    </source>
</evidence>
<reference evidence="2" key="1">
    <citation type="submission" date="2025-08" db="UniProtKB">
        <authorList>
            <consortium name="Ensembl"/>
        </authorList>
    </citation>
    <scope>IDENTIFICATION</scope>
</reference>
<sequence>TSTVKPRLLYLLEGLTREILRDQPEDIPKYAAQYFETLLKKREGNYNFLSFNEMKWEISCLKCQVLTLLNIVNLSTYCCDFGLCE</sequence>
<dbReference type="GO" id="GO:0005516">
    <property type="term" value="F:calmodulin binding"/>
    <property type="evidence" value="ECO:0007669"/>
    <property type="project" value="TreeGrafter"/>
</dbReference>
<dbReference type="Ensembl" id="ENSACIT00000002438.1">
    <property type="protein sequence ID" value="ENSACIP00000002349.1"/>
    <property type="gene ID" value="ENSACIG00000001914.1"/>
</dbReference>
<dbReference type="Gene3D" id="1.20.890.10">
    <property type="entry name" value="cAMP-dependent protein kinase regulatory subunit, dimerization-anchoring domain"/>
    <property type="match status" value="1"/>
</dbReference>
<protein>
    <recommendedName>
        <fullName evidence="1">RIIa domain-containing protein</fullName>
    </recommendedName>
</protein>
<dbReference type="GeneTree" id="ENSGT00940000173276"/>
<evidence type="ECO:0000313" key="3">
    <source>
        <dbReference type="Proteomes" id="UP000261340"/>
    </source>
</evidence>
<proteinExistence type="predicted"/>
<dbReference type="Proteomes" id="UP000261340">
    <property type="component" value="Unplaced"/>
</dbReference>
<dbReference type="SUPFAM" id="SSF47391">
    <property type="entry name" value="Dimerization-anchoring domain of cAMP-dependent PK regulatory subunit"/>
    <property type="match status" value="1"/>
</dbReference>
<dbReference type="CDD" id="cd12100">
    <property type="entry name" value="DD_CABYR_SP17"/>
    <property type="match status" value="1"/>
</dbReference>
<feature type="domain" description="RIIa" evidence="1">
    <location>
        <begin position="6"/>
        <end position="43"/>
    </location>
</feature>
<dbReference type="AlphaFoldDB" id="A0A3Q0QS94"/>
<dbReference type="PANTHER" id="PTHR10699">
    <property type="entry name" value="NEUROMODULIN"/>
    <property type="match status" value="1"/>
</dbReference>
<dbReference type="PANTHER" id="PTHR10699:SF11">
    <property type="entry name" value="IGLOO, ISOFORM A"/>
    <property type="match status" value="1"/>
</dbReference>
<organism evidence="2 3">
    <name type="scientific">Amphilophus citrinellus</name>
    <name type="common">Midas cichlid</name>
    <name type="synonym">Cichlasoma citrinellum</name>
    <dbReference type="NCBI Taxonomy" id="61819"/>
    <lineage>
        <taxon>Eukaryota</taxon>
        <taxon>Metazoa</taxon>
        <taxon>Chordata</taxon>
        <taxon>Craniata</taxon>
        <taxon>Vertebrata</taxon>
        <taxon>Euteleostomi</taxon>
        <taxon>Actinopterygii</taxon>
        <taxon>Neopterygii</taxon>
        <taxon>Teleostei</taxon>
        <taxon>Neoteleostei</taxon>
        <taxon>Acanthomorphata</taxon>
        <taxon>Ovalentaria</taxon>
        <taxon>Cichlomorphae</taxon>
        <taxon>Cichliformes</taxon>
        <taxon>Cichlidae</taxon>
        <taxon>New World cichlids</taxon>
        <taxon>Cichlasomatinae</taxon>
        <taxon>Heroini</taxon>
        <taxon>Amphilophus</taxon>
    </lineage>
</organism>
<dbReference type="STRING" id="61819.ENSACIP00000002349"/>
<reference evidence="2" key="2">
    <citation type="submission" date="2025-09" db="UniProtKB">
        <authorList>
            <consortium name="Ensembl"/>
        </authorList>
    </citation>
    <scope>IDENTIFICATION</scope>
</reference>
<evidence type="ECO:0000259" key="1">
    <source>
        <dbReference type="SMART" id="SM00394"/>
    </source>
</evidence>
<keyword evidence="3" id="KW-1185">Reference proteome</keyword>
<dbReference type="InterPro" id="IPR003117">
    <property type="entry name" value="cAMP_dep_PK_reg_su_I/II_a/b"/>
</dbReference>
<dbReference type="Pfam" id="PF02197">
    <property type="entry name" value="RIIa"/>
    <property type="match status" value="1"/>
</dbReference>
<accession>A0A3Q0QS94</accession>